<dbReference type="PANTHER" id="PTHR43861">
    <property type="entry name" value="TRANS-ACONITATE 2-METHYLTRANSFERASE-RELATED"/>
    <property type="match status" value="1"/>
</dbReference>
<name>A0A0G1KB88_9BACT</name>
<evidence type="ECO:0000313" key="1">
    <source>
        <dbReference type="EMBL" id="KKT80818.1"/>
    </source>
</evidence>
<dbReference type="Proteomes" id="UP000034595">
    <property type="component" value="Unassembled WGS sequence"/>
</dbReference>
<dbReference type="PANTHER" id="PTHR43861:SF6">
    <property type="entry name" value="METHYLTRANSFERASE TYPE 11"/>
    <property type="match status" value="1"/>
</dbReference>
<gene>
    <name evidence="1" type="ORF">UW78_C0024G0003</name>
</gene>
<proteinExistence type="predicted"/>
<organism evidence="1 2">
    <name type="scientific">Candidatus Azambacteria bacterium GW2011_GWA1_44_9</name>
    <dbReference type="NCBI Taxonomy" id="1618610"/>
    <lineage>
        <taxon>Bacteria</taxon>
        <taxon>Candidatus Azamiibacteriota</taxon>
    </lineage>
</organism>
<dbReference type="EMBL" id="LCJQ01000024">
    <property type="protein sequence ID" value="KKT80818.1"/>
    <property type="molecule type" value="Genomic_DNA"/>
</dbReference>
<dbReference type="InterPro" id="IPR029063">
    <property type="entry name" value="SAM-dependent_MTases_sf"/>
</dbReference>
<dbReference type="AlphaFoldDB" id="A0A0G1KB88"/>
<dbReference type="SUPFAM" id="SSF53335">
    <property type="entry name" value="S-adenosyl-L-methionine-dependent methyltransferases"/>
    <property type="match status" value="1"/>
</dbReference>
<evidence type="ECO:0008006" key="3">
    <source>
        <dbReference type="Google" id="ProtNLM"/>
    </source>
</evidence>
<accession>A0A0G1KB88</accession>
<sequence length="305" mass="34105">MSSCQCLLCQSNQIESYLKSDRVLRCSSCGIVFLAPEQVPAGLGDYYQNNAFYADNASNPVLVKSMIRAAHFYLKTIIKYLKPGSDKLFIDVGSNYGVLVEEASRLGFGAIGLEKNTFLVEAGQKRGLTISTQDLAELSTTQAPLVITVMHVLEHLSDPRAFVEEVYKKLAPAGLLAVAVPNIDSYLAKKDGLSWRYIALEHLTYFSPKVLKRLLSQAGFEILEIRSDDTNLSGLSIKKLLHYLVGPAIARDRFQMKNWQGRSPAVPTISVSWPRRFLKYILIMAIKILQREDFILIIGQKSVRE</sequence>
<dbReference type="Gene3D" id="3.40.50.150">
    <property type="entry name" value="Vaccinia Virus protein VP39"/>
    <property type="match status" value="1"/>
</dbReference>
<reference evidence="1 2" key="1">
    <citation type="journal article" date="2015" name="Nature">
        <title>rRNA introns, odd ribosomes, and small enigmatic genomes across a large radiation of phyla.</title>
        <authorList>
            <person name="Brown C.T."/>
            <person name="Hug L.A."/>
            <person name="Thomas B.C."/>
            <person name="Sharon I."/>
            <person name="Castelle C.J."/>
            <person name="Singh A."/>
            <person name="Wilkins M.J."/>
            <person name="Williams K.H."/>
            <person name="Banfield J.F."/>
        </authorList>
    </citation>
    <scope>NUCLEOTIDE SEQUENCE [LARGE SCALE GENOMIC DNA]</scope>
</reference>
<dbReference type="Pfam" id="PF13489">
    <property type="entry name" value="Methyltransf_23"/>
    <property type="match status" value="1"/>
</dbReference>
<protein>
    <recommendedName>
        <fullName evidence="3">Methyltransferase type 11</fullName>
    </recommendedName>
</protein>
<evidence type="ECO:0000313" key="2">
    <source>
        <dbReference type="Proteomes" id="UP000034595"/>
    </source>
</evidence>
<comment type="caution">
    <text evidence="1">The sequence shown here is derived from an EMBL/GenBank/DDBJ whole genome shotgun (WGS) entry which is preliminary data.</text>
</comment>